<proteinExistence type="predicted"/>
<keyword evidence="2" id="KW-1185">Reference proteome</keyword>
<evidence type="ECO:0000313" key="2">
    <source>
        <dbReference type="Proteomes" id="UP000672097"/>
    </source>
</evidence>
<comment type="caution">
    <text evidence="1">The sequence shown here is derived from an EMBL/GenBank/DDBJ whole genome shotgun (WGS) entry which is preliminary data.</text>
</comment>
<sequence length="114" mass="11612">MLAIFGLSVAPTISHAVAHSKGSTPWTEICTPQGIKVVSLSGEEIPADATLSPHSLEHCALCGLAASPAAPPAASASPALHQGLSQAVPELFLQAPRPLFAWASAHPRAPPLRG</sequence>
<evidence type="ECO:0000313" key="1">
    <source>
        <dbReference type="EMBL" id="MBQ0936619.1"/>
    </source>
</evidence>
<dbReference type="InterPro" id="IPR021333">
    <property type="entry name" value="DUF2946"/>
</dbReference>
<organism evidence="1 2">
    <name type="scientific">Ideonella paludis</name>
    <dbReference type="NCBI Taxonomy" id="1233411"/>
    <lineage>
        <taxon>Bacteria</taxon>
        <taxon>Pseudomonadati</taxon>
        <taxon>Pseudomonadota</taxon>
        <taxon>Betaproteobacteria</taxon>
        <taxon>Burkholderiales</taxon>
        <taxon>Sphaerotilaceae</taxon>
        <taxon>Ideonella</taxon>
    </lineage>
</organism>
<dbReference type="Proteomes" id="UP000672097">
    <property type="component" value="Unassembled WGS sequence"/>
</dbReference>
<protein>
    <submittedName>
        <fullName evidence="1">DUF2946 family protein</fullName>
    </submittedName>
</protein>
<gene>
    <name evidence="1" type="ORF">KAK11_14875</name>
</gene>
<accession>A0ABS5DZX3</accession>
<reference evidence="1 2" key="1">
    <citation type="submission" date="2021-04" db="EMBL/GenBank/DDBJ databases">
        <title>The genome sequence of type strain Ideonella paludis KCTC 32238.</title>
        <authorList>
            <person name="Liu Y."/>
        </authorList>
    </citation>
    <scope>NUCLEOTIDE SEQUENCE [LARGE SCALE GENOMIC DNA]</scope>
    <source>
        <strain evidence="1 2">KCTC 32238</strain>
    </source>
</reference>
<dbReference type="Pfam" id="PF11162">
    <property type="entry name" value="DUF2946"/>
    <property type="match status" value="1"/>
</dbReference>
<name>A0ABS5DZX3_9BURK</name>
<dbReference type="EMBL" id="JAGQDG010000005">
    <property type="protein sequence ID" value="MBQ0936619.1"/>
    <property type="molecule type" value="Genomic_DNA"/>
</dbReference>